<dbReference type="PANTHER" id="PTHR23310">
    <property type="entry name" value="ACYL-COA-BINDING PROTEIN, ACBP"/>
    <property type="match status" value="1"/>
</dbReference>
<dbReference type="PRINTS" id="PR00689">
    <property type="entry name" value="ACOABINDINGP"/>
</dbReference>
<keyword evidence="5" id="KW-1185">Reference proteome</keyword>
<dbReference type="InterPro" id="IPR000582">
    <property type="entry name" value="Acyl-CoA-binding_protein"/>
</dbReference>
<dbReference type="Proteomes" id="UP001448207">
    <property type="component" value="Unassembled WGS sequence"/>
</dbReference>
<protein>
    <submittedName>
        <fullName evidence="4">Acyl-CoA-binding protein</fullName>
    </submittedName>
</protein>
<dbReference type="InterPro" id="IPR014352">
    <property type="entry name" value="FERM/acyl-CoA-bd_prot_sf"/>
</dbReference>
<dbReference type="EMBL" id="JBCLYO010000001">
    <property type="protein sequence ID" value="KAL0097579.1"/>
    <property type="molecule type" value="Genomic_DNA"/>
</dbReference>
<gene>
    <name evidence="4" type="ORF">J3Q64DRAFT_1713851</name>
</gene>
<evidence type="ECO:0000313" key="4">
    <source>
        <dbReference type="EMBL" id="KAL0097579.1"/>
    </source>
</evidence>
<feature type="domain" description="ACB" evidence="3">
    <location>
        <begin position="2"/>
        <end position="84"/>
    </location>
</feature>
<comment type="similarity">
    <text evidence="1">Belongs to the ACBP family.</text>
</comment>
<reference evidence="4 5" key="1">
    <citation type="submission" date="2024-04" db="EMBL/GenBank/DDBJ databases">
        <title>Symmetric and asymmetric DNA N6-adenine methylation regulates different biological responses in Mucorales.</title>
        <authorList>
            <consortium name="Lawrence Berkeley National Laboratory"/>
            <person name="Lax C."/>
            <person name="Mondo S.J."/>
            <person name="Osorio-Concepcion M."/>
            <person name="Muszewska A."/>
            <person name="Corrochano-Luque M."/>
            <person name="Gutierrez G."/>
            <person name="Riley R."/>
            <person name="Lipzen A."/>
            <person name="Guo J."/>
            <person name="Hundley H."/>
            <person name="Amirebrahimi M."/>
            <person name="Ng V."/>
            <person name="Lorenzo-Gutierrez D."/>
            <person name="Binder U."/>
            <person name="Yang J."/>
            <person name="Song Y."/>
            <person name="Canovas D."/>
            <person name="Navarro E."/>
            <person name="Freitag M."/>
            <person name="Gabaldon T."/>
            <person name="Grigoriev I.V."/>
            <person name="Corrochano L.M."/>
            <person name="Nicolas F.E."/>
            <person name="Garre V."/>
        </authorList>
    </citation>
    <scope>NUCLEOTIDE SEQUENCE [LARGE SCALE GENOMIC DNA]</scope>
    <source>
        <strain evidence="4 5">L51</strain>
    </source>
</reference>
<evidence type="ECO:0000256" key="1">
    <source>
        <dbReference type="ARBA" id="ARBA00005567"/>
    </source>
</evidence>
<proteinExistence type="inferred from homology"/>
<dbReference type="PANTHER" id="PTHR23310:SF62">
    <property type="entry name" value="ACYL-COA BINDING PROTEIN 1, ISOFORM A"/>
    <property type="match status" value="1"/>
</dbReference>
<keyword evidence="2" id="KW-0446">Lipid-binding</keyword>
<evidence type="ECO:0000256" key="2">
    <source>
        <dbReference type="ARBA" id="ARBA00023121"/>
    </source>
</evidence>
<accession>A0ABR3BFE5</accession>
<name>A0ABR3BFE5_PHYBL</name>
<dbReference type="Gene3D" id="1.20.80.10">
    <property type="match status" value="1"/>
</dbReference>
<sequence>MTSDAFKAAVEELEKLTHKPSAADSMDLYGLYQQATIGDNETEMPSLDIKGRYNWDAWNNLNGMTPIEAEIMYITLVNKLKKGQ</sequence>
<organism evidence="4 5">
    <name type="scientific">Phycomyces blakesleeanus</name>
    <dbReference type="NCBI Taxonomy" id="4837"/>
    <lineage>
        <taxon>Eukaryota</taxon>
        <taxon>Fungi</taxon>
        <taxon>Fungi incertae sedis</taxon>
        <taxon>Mucoromycota</taxon>
        <taxon>Mucoromycotina</taxon>
        <taxon>Mucoromycetes</taxon>
        <taxon>Mucorales</taxon>
        <taxon>Phycomycetaceae</taxon>
        <taxon>Phycomyces</taxon>
    </lineage>
</organism>
<evidence type="ECO:0000313" key="5">
    <source>
        <dbReference type="Proteomes" id="UP001448207"/>
    </source>
</evidence>
<dbReference type="Pfam" id="PF00887">
    <property type="entry name" value="ACBP"/>
    <property type="match status" value="1"/>
</dbReference>
<evidence type="ECO:0000259" key="3">
    <source>
        <dbReference type="PROSITE" id="PS51228"/>
    </source>
</evidence>
<dbReference type="SUPFAM" id="SSF47027">
    <property type="entry name" value="Acyl-CoA binding protein"/>
    <property type="match status" value="1"/>
</dbReference>
<dbReference type="PROSITE" id="PS51228">
    <property type="entry name" value="ACB_2"/>
    <property type="match status" value="1"/>
</dbReference>
<comment type="caution">
    <text evidence="4">The sequence shown here is derived from an EMBL/GenBank/DDBJ whole genome shotgun (WGS) entry which is preliminary data.</text>
</comment>
<dbReference type="InterPro" id="IPR035984">
    <property type="entry name" value="Acyl-CoA-binding_sf"/>
</dbReference>